<dbReference type="Proteomes" id="UP001177260">
    <property type="component" value="Unassembled WGS sequence"/>
</dbReference>
<proteinExistence type="predicted"/>
<comment type="caution">
    <text evidence="1">The sequence shown here is derived from an EMBL/GenBank/DDBJ whole genome shotgun (WGS) entry which is preliminary data.</text>
</comment>
<evidence type="ECO:0000313" key="2">
    <source>
        <dbReference type="Proteomes" id="UP001177260"/>
    </source>
</evidence>
<gene>
    <name evidence="1" type="ORF">N8T08_009534</name>
</gene>
<evidence type="ECO:0000313" key="1">
    <source>
        <dbReference type="EMBL" id="KAK1148528.1"/>
    </source>
</evidence>
<accession>A0ACC3BD08</accession>
<keyword evidence="2" id="KW-1185">Reference proteome</keyword>
<dbReference type="EMBL" id="JAOPJF010000007">
    <property type="protein sequence ID" value="KAK1148528.1"/>
    <property type="molecule type" value="Genomic_DNA"/>
</dbReference>
<protein>
    <submittedName>
        <fullName evidence="1">Uncharacterized protein</fullName>
    </submittedName>
</protein>
<name>A0ACC3BD08_9EURO</name>
<organism evidence="1 2">
    <name type="scientific">Aspergillus melleus</name>
    <dbReference type="NCBI Taxonomy" id="138277"/>
    <lineage>
        <taxon>Eukaryota</taxon>
        <taxon>Fungi</taxon>
        <taxon>Dikarya</taxon>
        <taxon>Ascomycota</taxon>
        <taxon>Pezizomycotina</taxon>
        <taxon>Eurotiomycetes</taxon>
        <taxon>Eurotiomycetidae</taxon>
        <taxon>Eurotiales</taxon>
        <taxon>Aspergillaceae</taxon>
        <taxon>Aspergillus</taxon>
        <taxon>Aspergillus subgen. Circumdati</taxon>
    </lineage>
</organism>
<reference evidence="1 2" key="1">
    <citation type="journal article" date="2023" name="ACS Omega">
        <title>Identification of the Neoaspergillic Acid Biosynthesis Gene Cluster by Establishing an In Vitro CRISPR-Ribonucleoprotein Genetic System in Aspergillus melleus.</title>
        <authorList>
            <person name="Yuan B."/>
            <person name="Grau M.F."/>
            <person name="Murata R.M."/>
            <person name="Torok T."/>
            <person name="Venkateswaran K."/>
            <person name="Stajich J.E."/>
            <person name="Wang C.C.C."/>
        </authorList>
    </citation>
    <scope>NUCLEOTIDE SEQUENCE [LARGE SCALE GENOMIC DNA]</scope>
    <source>
        <strain evidence="1 2">IMV 1140</strain>
    </source>
</reference>
<sequence length="611" mass="67217">MASTALHGWHPGEIAIQRQLGYADAVKDAWRMIRNFMPEQHRAFHTSRLPFIPITTVDEDGRPWAAIVAGSAGEAGFVHSPDSQTLSIHARLWDGDPLLDTVQAWVDPSHALSTVAQRSLTAGLGIEFSTRRRNKFAGTIQSVEWQSNQDYKLHLRVIQTTGNCPKYINVRKPIPHPHTCPKVEHRYRRWGPQGRLPEEVVTFILQADTVFVASIYKSSPSDLDMFPPHAGMNARSGLPGFIRVSPSDGRTVVVPDYSGNRFMSTLGNIEASGLVGLTIMSFTTGDILYLTGTAKTLVGPPALEVMTRHAALTSVNVTGFVFVRNALPVRQQDDTPVERSPYSPKIKYLVEETGAQSRDSAEHKAKLHEAVHVSSNLAVFKFRVISKPGAGVLIIRPGQAIVLDFMDWIGPPQYQHTASSNPGSINDDRVRTWTVSSAHEEQNVTCFELTMREMKDGAVTGALFDRLRKDQPAQPGQHIVFDTPVVADVVGITGDFFMDREKINALWVAGGIGITPFLAMLNALAERSFAAEGDVMLVLATREPNIMLNMMRPSLERIASTVRITIAIFTHDSGFDAEFWKGIPRAKDVFICGPNALGDSVTDGLRACKLP</sequence>